<dbReference type="Proteomes" id="UP001596143">
    <property type="component" value="Unassembled WGS sequence"/>
</dbReference>
<organism evidence="2 3">
    <name type="scientific">Aliibacillus thermotolerans</name>
    <dbReference type="NCBI Taxonomy" id="1834418"/>
    <lineage>
        <taxon>Bacteria</taxon>
        <taxon>Bacillati</taxon>
        <taxon>Bacillota</taxon>
        <taxon>Bacilli</taxon>
        <taxon>Bacillales</taxon>
        <taxon>Bacillaceae</taxon>
        <taxon>Aliibacillus</taxon>
    </lineage>
</organism>
<gene>
    <name evidence="2" type="ORF">ACFPTR_11415</name>
</gene>
<proteinExistence type="predicted"/>
<reference evidence="3" key="1">
    <citation type="journal article" date="2019" name="Int. J. Syst. Evol. Microbiol.">
        <title>The Global Catalogue of Microorganisms (GCM) 10K type strain sequencing project: providing services to taxonomists for standard genome sequencing and annotation.</title>
        <authorList>
            <consortium name="The Broad Institute Genomics Platform"/>
            <consortium name="The Broad Institute Genome Sequencing Center for Infectious Disease"/>
            <person name="Wu L."/>
            <person name="Ma J."/>
        </authorList>
    </citation>
    <scope>NUCLEOTIDE SEQUENCE [LARGE SCALE GENOMIC DNA]</scope>
    <source>
        <strain evidence="3">CGMCC 1.15790</strain>
    </source>
</reference>
<evidence type="ECO:0000313" key="3">
    <source>
        <dbReference type="Proteomes" id="UP001596143"/>
    </source>
</evidence>
<name>A0ABW0U7L3_9BACI</name>
<dbReference type="Pfam" id="PF14179">
    <property type="entry name" value="YppG"/>
    <property type="match status" value="1"/>
</dbReference>
<accession>A0ABW0U7L3</accession>
<protein>
    <submittedName>
        <fullName evidence="2">YppG family protein</fullName>
    </submittedName>
</protein>
<feature type="compositionally biased region" description="Pro residues" evidence="1">
    <location>
        <begin position="1"/>
        <end position="21"/>
    </location>
</feature>
<evidence type="ECO:0000256" key="1">
    <source>
        <dbReference type="SAM" id="MobiDB-lite"/>
    </source>
</evidence>
<dbReference type="EMBL" id="JBHSPF010000059">
    <property type="protein sequence ID" value="MFC5629460.1"/>
    <property type="molecule type" value="Genomic_DNA"/>
</dbReference>
<sequence>MIQGRPPRPPRPMYMHPPRPPINNEHGRGRPTMPGPFHGQLPSAKTKSHWMTMFQTPDGNIDLAKIANVAQQMNQIYGEISPLISKFLKK</sequence>
<feature type="region of interest" description="Disordered" evidence="1">
    <location>
        <begin position="1"/>
        <end position="46"/>
    </location>
</feature>
<dbReference type="InterPro" id="IPR025555">
    <property type="entry name" value="YppG"/>
</dbReference>
<comment type="caution">
    <text evidence="2">The sequence shown here is derived from an EMBL/GenBank/DDBJ whole genome shotgun (WGS) entry which is preliminary data.</text>
</comment>
<dbReference type="RefSeq" id="WP_270897185.1">
    <property type="nucleotide sequence ID" value="NZ_JBHSPF010000059.1"/>
</dbReference>
<keyword evidence="3" id="KW-1185">Reference proteome</keyword>
<evidence type="ECO:0000313" key="2">
    <source>
        <dbReference type="EMBL" id="MFC5629460.1"/>
    </source>
</evidence>